<dbReference type="InterPro" id="IPR036249">
    <property type="entry name" value="Thioredoxin-like_sf"/>
</dbReference>
<keyword evidence="1" id="KW-0732">Signal</keyword>
<dbReference type="OrthoDB" id="294696at2759"/>
<evidence type="ECO:0000259" key="2">
    <source>
        <dbReference type="PROSITE" id="PS51352"/>
    </source>
</evidence>
<dbReference type="InterPro" id="IPR052643">
    <property type="entry name" value="ERP44"/>
</dbReference>
<keyword evidence="4" id="KW-1185">Reference proteome</keyword>
<evidence type="ECO:0000313" key="3">
    <source>
        <dbReference type="EMBL" id="VDK82864.1"/>
    </source>
</evidence>
<reference evidence="3 4" key="1">
    <citation type="submission" date="2018-08" db="EMBL/GenBank/DDBJ databases">
        <authorList>
            <person name="Laetsch R D."/>
            <person name="Stevens L."/>
            <person name="Kumar S."/>
            <person name="Blaxter L. M."/>
        </authorList>
    </citation>
    <scope>NUCLEOTIDE SEQUENCE [LARGE SCALE GENOMIC DNA]</scope>
</reference>
<dbReference type="PANTHER" id="PTHR46295">
    <property type="entry name" value="ENDOPLASMIC RETICULUM RESIDENT PROTEIN 44"/>
    <property type="match status" value="1"/>
</dbReference>
<accession>A0A3P6UX69</accession>
<evidence type="ECO:0000313" key="4">
    <source>
        <dbReference type="Proteomes" id="UP000277928"/>
    </source>
</evidence>
<dbReference type="STRING" id="42156.A0A3P6UX69"/>
<dbReference type="SUPFAM" id="SSF52833">
    <property type="entry name" value="Thioredoxin-like"/>
    <property type="match status" value="3"/>
</dbReference>
<dbReference type="GO" id="GO:0003756">
    <property type="term" value="F:protein disulfide isomerase activity"/>
    <property type="evidence" value="ECO:0007669"/>
    <property type="project" value="TreeGrafter"/>
</dbReference>
<dbReference type="GO" id="GO:0006457">
    <property type="term" value="P:protein folding"/>
    <property type="evidence" value="ECO:0007669"/>
    <property type="project" value="TreeGrafter"/>
</dbReference>
<dbReference type="AlphaFoldDB" id="A0A3P6UX69"/>
<organism evidence="3 4">
    <name type="scientific">Litomosoides sigmodontis</name>
    <name type="common">Filarial nematode worm</name>
    <dbReference type="NCBI Taxonomy" id="42156"/>
    <lineage>
        <taxon>Eukaryota</taxon>
        <taxon>Metazoa</taxon>
        <taxon>Ecdysozoa</taxon>
        <taxon>Nematoda</taxon>
        <taxon>Chromadorea</taxon>
        <taxon>Rhabditida</taxon>
        <taxon>Spirurina</taxon>
        <taxon>Spiruromorpha</taxon>
        <taxon>Filarioidea</taxon>
        <taxon>Onchocercidae</taxon>
        <taxon>Litomosoides</taxon>
    </lineage>
</organism>
<sequence length="401" mass="45959">MIIRIYWSLLIILSLPAVLANVIWLNMDNHDGIIKSAQVVFVAFCADWCPFSRRLKPIFEEAAAIFARENPTANVIWALVDSVEQVKIADKYAVSKYPTMKIFINGELANKEYRSTRSVEALTAFVKQQLSSSIQDFIGKKDLEQQMDKSKRNVIAYFADKNSDEYRSFQKVATILREDCAFWVGSNEDLKGVGGSMMHFRDPDTEDEQKLSNFEASLNKCIPLVREVTFENVEELTEEGLPFLLLFRNRGDKEGDKKFTELVMRELYDQKNSVNALLADGHKFAHPLKHLGKTEDDLPVLAIDSFQHMFLFDNMNELYIPGKLRQFVLDLHSGKLHKEFHEKMDQEMVDLQKLALKKLETFAENGARPSATASFATPPPSVFKELKPSENRYSLLRKTEL</sequence>
<proteinExistence type="predicted"/>
<dbReference type="Pfam" id="PF00085">
    <property type="entry name" value="Thioredoxin"/>
    <property type="match status" value="1"/>
</dbReference>
<dbReference type="EMBL" id="UYRX01000485">
    <property type="protein sequence ID" value="VDK82864.1"/>
    <property type="molecule type" value="Genomic_DNA"/>
</dbReference>
<name>A0A3P6UX69_LITSI</name>
<dbReference type="GO" id="GO:0005789">
    <property type="term" value="C:endoplasmic reticulum membrane"/>
    <property type="evidence" value="ECO:0007669"/>
    <property type="project" value="TreeGrafter"/>
</dbReference>
<gene>
    <name evidence="3" type="ORF">NLS_LOCUS5949</name>
</gene>
<dbReference type="Gene3D" id="3.40.30.10">
    <property type="entry name" value="Glutaredoxin"/>
    <property type="match status" value="3"/>
</dbReference>
<feature type="domain" description="Thioredoxin" evidence="2">
    <location>
        <begin position="9"/>
        <end position="131"/>
    </location>
</feature>
<dbReference type="GO" id="GO:0005793">
    <property type="term" value="C:endoplasmic reticulum-Golgi intermediate compartment"/>
    <property type="evidence" value="ECO:0007669"/>
    <property type="project" value="TreeGrafter"/>
</dbReference>
<dbReference type="OMA" id="QHMYLFP"/>
<evidence type="ECO:0000256" key="1">
    <source>
        <dbReference type="SAM" id="SignalP"/>
    </source>
</evidence>
<feature type="chain" id="PRO_5017977814" description="Thioredoxin domain-containing protein" evidence="1">
    <location>
        <begin position="21"/>
        <end position="401"/>
    </location>
</feature>
<dbReference type="PANTHER" id="PTHR46295:SF4">
    <property type="entry name" value="ENDOPLASMIC RETICULUM RESIDENT PROTEIN 44.2"/>
    <property type="match status" value="1"/>
</dbReference>
<dbReference type="Proteomes" id="UP000277928">
    <property type="component" value="Unassembled WGS sequence"/>
</dbReference>
<protein>
    <recommendedName>
        <fullName evidence="2">Thioredoxin domain-containing protein</fullName>
    </recommendedName>
</protein>
<dbReference type="Pfam" id="PF13848">
    <property type="entry name" value="Thioredoxin_6"/>
    <property type="match status" value="1"/>
</dbReference>
<dbReference type="PROSITE" id="PS51352">
    <property type="entry name" value="THIOREDOXIN_2"/>
    <property type="match status" value="1"/>
</dbReference>
<dbReference type="InterPro" id="IPR013766">
    <property type="entry name" value="Thioredoxin_domain"/>
</dbReference>
<feature type="signal peptide" evidence="1">
    <location>
        <begin position="1"/>
        <end position="20"/>
    </location>
</feature>